<dbReference type="Proteomes" id="UP001190700">
    <property type="component" value="Unassembled WGS sequence"/>
</dbReference>
<dbReference type="EMBL" id="LGRX02006274">
    <property type="protein sequence ID" value="KAK3277020.1"/>
    <property type="molecule type" value="Genomic_DNA"/>
</dbReference>
<dbReference type="AlphaFoldDB" id="A0AAE0GFK2"/>
<gene>
    <name evidence="2" type="ORF">CYMTET_14943</name>
</gene>
<evidence type="ECO:0000256" key="1">
    <source>
        <dbReference type="SAM" id="MobiDB-lite"/>
    </source>
</evidence>
<evidence type="ECO:0000313" key="2">
    <source>
        <dbReference type="EMBL" id="KAK3277020.1"/>
    </source>
</evidence>
<comment type="caution">
    <text evidence="2">The sequence shown here is derived from an EMBL/GenBank/DDBJ whole genome shotgun (WGS) entry which is preliminary data.</text>
</comment>
<organism evidence="2 3">
    <name type="scientific">Cymbomonas tetramitiformis</name>
    <dbReference type="NCBI Taxonomy" id="36881"/>
    <lineage>
        <taxon>Eukaryota</taxon>
        <taxon>Viridiplantae</taxon>
        <taxon>Chlorophyta</taxon>
        <taxon>Pyramimonadophyceae</taxon>
        <taxon>Pyramimonadales</taxon>
        <taxon>Pyramimonadaceae</taxon>
        <taxon>Cymbomonas</taxon>
    </lineage>
</organism>
<accession>A0AAE0GFK2</accession>
<reference evidence="2 3" key="1">
    <citation type="journal article" date="2015" name="Genome Biol. Evol.">
        <title>Comparative Genomics of a Bacterivorous Green Alga Reveals Evolutionary Causalities and Consequences of Phago-Mixotrophic Mode of Nutrition.</title>
        <authorList>
            <person name="Burns J.A."/>
            <person name="Paasch A."/>
            <person name="Narechania A."/>
            <person name="Kim E."/>
        </authorList>
    </citation>
    <scope>NUCLEOTIDE SEQUENCE [LARGE SCALE GENOMIC DNA]</scope>
    <source>
        <strain evidence="2 3">PLY_AMNH</strain>
    </source>
</reference>
<keyword evidence="3" id="KW-1185">Reference proteome</keyword>
<sequence>MNVLEDDTSIPDLLAALDEACDADEQRYDDLLVQYGLEVVDPLPADPAEGGSLLLAAPGGPAGVTMRSFPTRSGPSAGSEAVLTAAHCTETHPADGHVAVPAVHVVDGPTAEFSGSLVADPPSGTPDLPVSAAAPAGGASPP</sequence>
<name>A0AAE0GFK2_9CHLO</name>
<protein>
    <submittedName>
        <fullName evidence="2">Uncharacterized protein</fullName>
    </submittedName>
</protein>
<proteinExistence type="predicted"/>
<feature type="compositionally biased region" description="Low complexity" evidence="1">
    <location>
        <begin position="131"/>
        <end position="142"/>
    </location>
</feature>
<evidence type="ECO:0000313" key="3">
    <source>
        <dbReference type="Proteomes" id="UP001190700"/>
    </source>
</evidence>
<feature type="region of interest" description="Disordered" evidence="1">
    <location>
        <begin position="112"/>
        <end position="142"/>
    </location>
</feature>